<dbReference type="Pfam" id="PF13432">
    <property type="entry name" value="TPR_16"/>
    <property type="match status" value="2"/>
</dbReference>
<sequence length="351" mass="39358">MVMSVLQTTVIGLCMWALIGGPAKAADNVSDLQSIRALMGAGSYQKAIEQVNRYLEKNPTDAEGRFLKGIIFSDQKRFDEAVEVFVSLTEDYPELPEPYNNLAVLYANQGEYLKARDALLIAIKTHPSYATAHENLGDIYAMMATEAYNKALELNEENQSAKIKLGMIRELFPDQVTSTDDSAADKKRTGPSQQEPQIVTAQSEEPKDPISPHFSSPQSIQPPQPVVTPEVKRNVLSTLSAWVEAWSNKDVKGYLAFYAPTFVPSGGMSLSRWKTRRRNRILAPKFIEVRISEPRIIMLGSDRVRIHFIQEYRSNTYQDMVHKAIDLVNTAGEWRFTREETSSSTLSDSSS</sequence>
<dbReference type="Gene3D" id="3.10.450.50">
    <property type="match status" value="1"/>
</dbReference>
<keyword evidence="5" id="KW-0732">Signal</keyword>
<dbReference type="PANTHER" id="PTHR44943">
    <property type="entry name" value="CELLULOSE SYNTHASE OPERON PROTEIN C"/>
    <property type="match status" value="1"/>
</dbReference>
<organism evidence="8">
    <name type="scientific">Candidatus Kentrum eta</name>
    <dbReference type="NCBI Taxonomy" id="2126337"/>
    <lineage>
        <taxon>Bacteria</taxon>
        <taxon>Pseudomonadati</taxon>
        <taxon>Pseudomonadota</taxon>
        <taxon>Gammaproteobacteria</taxon>
        <taxon>Candidatus Kentrum</taxon>
    </lineage>
</organism>
<keyword evidence="2 3" id="KW-0802">TPR repeat</keyword>
<dbReference type="InterPro" id="IPR011990">
    <property type="entry name" value="TPR-like_helical_dom_sf"/>
</dbReference>
<name>A0A450VH27_9GAMM</name>
<feature type="region of interest" description="Disordered" evidence="4">
    <location>
        <begin position="176"/>
        <end position="227"/>
    </location>
</feature>
<feature type="compositionally biased region" description="Polar residues" evidence="4">
    <location>
        <begin position="190"/>
        <end position="203"/>
    </location>
</feature>
<feature type="repeat" description="TPR" evidence="3">
    <location>
        <begin position="96"/>
        <end position="129"/>
    </location>
</feature>
<reference evidence="8" key="1">
    <citation type="submission" date="2019-02" db="EMBL/GenBank/DDBJ databases">
        <authorList>
            <person name="Gruber-Vodicka R. H."/>
            <person name="Seah K. B. B."/>
        </authorList>
    </citation>
    <scope>NUCLEOTIDE SEQUENCE</scope>
    <source>
        <strain evidence="9">BECK_SA2B12</strain>
        <strain evidence="8">BECK_SA2B15</strain>
        <strain evidence="7">BECK_SA2B20</strain>
    </source>
</reference>
<dbReference type="PANTHER" id="PTHR44943:SF8">
    <property type="entry name" value="TPR REPEAT-CONTAINING PROTEIN MJ0263"/>
    <property type="match status" value="1"/>
</dbReference>
<dbReference type="Gene3D" id="1.25.40.10">
    <property type="entry name" value="Tetratricopeptide repeat domain"/>
    <property type="match status" value="1"/>
</dbReference>
<dbReference type="SUPFAM" id="SSF48452">
    <property type="entry name" value="TPR-like"/>
    <property type="match status" value="1"/>
</dbReference>
<dbReference type="InterPro" id="IPR019734">
    <property type="entry name" value="TPR_rpt"/>
</dbReference>
<dbReference type="EMBL" id="CAADFI010000377">
    <property type="protein sequence ID" value="VFK03749.1"/>
    <property type="molecule type" value="Genomic_DNA"/>
</dbReference>
<dbReference type="PROSITE" id="PS50005">
    <property type="entry name" value="TPR"/>
    <property type="match status" value="1"/>
</dbReference>
<dbReference type="InterPro" id="IPR051685">
    <property type="entry name" value="Ycf3/AcsC/BcsC/TPR_MFPF"/>
</dbReference>
<accession>A0A450VH27</accession>
<keyword evidence="1" id="KW-0677">Repeat</keyword>
<dbReference type="SUPFAM" id="SSF54427">
    <property type="entry name" value="NTF2-like"/>
    <property type="match status" value="1"/>
</dbReference>
<dbReference type="EMBL" id="CAADFJ010000371">
    <property type="protein sequence ID" value="VFK06744.1"/>
    <property type="molecule type" value="Genomic_DNA"/>
</dbReference>
<evidence type="ECO:0000256" key="1">
    <source>
        <dbReference type="ARBA" id="ARBA00022737"/>
    </source>
</evidence>
<dbReference type="InterPro" id="IPR032710">
    <property type="entry name" value="NTF2-like_dom_sf"/>
</dbReference>
<dbReference type="SMART" id="SM00028">
    <property type="entry name" value="TPR"/>
    <property type="match status" value="3"/>
</dbReference>
<evidence type="ECO:0000313" key="9">
    <source>
        <dbReference type="EMBL" id="VFK06744.1"/>
    </source>
</evidence>
<evidence type="ECO:0000313" key="7">
    <source>
        <dbReference type="EMBL" id="VFK03749.1"/>
    </source>
</evidence>
<evidence type="ECO:0000313" key="8">
    <source>
        <dbReference type="EMBL" id="VFK04050.1"/>
    </source>
</evidence>
<feature type="domain" description="Cds6 C-terminal" evidence="6">
    <location>
        <begin position="235"/>
        <end position="339"/>
    </location>
</feature>
<feature type="signal peptide" evidence="5">
    <location>
        <begin position="1"/>
        <end position="25"/>
    </location>
</feature>
<protein>
    <submittedName>
        <fullName evidence="8">Tetratricopeptide repeat-containing protein</fullName>
    </submittedName>
</protein>
<evidence type="ECO:0000256" key="5">
    <source>
        <dbReference type="SAM" id="SignalP"/>
    </source>
</evidence>
<gene>
    <name evidence="8" type="ORF">BECKH772A_GA0070896_103762</name>
    <name evidence="7" type="ORF">BECKH772B_GA0070898_103773</name>
    <name evidence="9" type="ORF">BECKH772C_GA0070978_103712</name>
</gene>
<proteinExistence type="predicted"/>
<dbReference type="AlphaFoldDB" id="A0A450VH27"/>
<evidence type="ECO:0000259" key="6">
    <source>
        <dbReference type="Pfam" id="PF24125"/>
    </source>
</evidence>
<dbReference type="EMBL" id="CAADFG010000376">
    <property type="protein sequence ID" value="VFK04050.1"/>
    <property type="molecule type" value="Genomic_DNA"/>
</dbReference>
<dbReference type="Pfam" id="PF24125">
    <property type="entry name" value="Cds6_C"/>
    <property type="match status" value="1"/>
</dbReference>
<evidence type="ECO:0000256" key="4">
    <source>
        <dbReference type="SAM" id="MobiDB-lite"/>
    </source>
</evidence>
<evidence type="ECO:0000256" key="3">
    <source>
        <dbReference type="PROSITE-ProRule" id="PRU00339"/>
    </source>
</evidence>
<dbReference type="InterPro" id="IPR056203">
    <property type="entry name" value="Cds6_C"/>
</dbReference>
<feature type="chain" id="PRO_5036354169" evidence="5">
    <location>
        <begin position="26"/>
        <end position="351"/>
    </location>
</feature>
<evidence type="ECO:0000256" key="2">
    <source>
        <dbReference type="ARBA" id="ARBA00022803"/>
    </source>
</evidence>